<evidence type="ECO:0000256" key="2">
    <source>
        <dbReference type="ARBA" id="ARBA00004651"/>
    </source>
</evidence>
<dbReference type="Proteomes" id="UP001189429">
    <property type="component" value="Unassembled WGS sequence"/>
</dbReference>
<evidence type="ECO:0000256" key="3">
    <source>
        <dbReference type="ARBA" id="ARBA00021242"/>
    </source>
</evidence>
<evidence type="ECO:0000256" key="8">
    <source>
        <dbReference type="ARBA" id="ARBA00023065"/>
    </source>
</evidence>
<dbReference type="Gene3D" id="1.20.1250.20">
    <property type="entry name" value="MFS general substrate transporter like domains"/>
    <property type="match status" value="1"/>
</dbReference>
<feature type="transmembrane region" description="Helical" evidence="12">
    <location>
        <begin position="282"/>
        <end position="306"/>
    </location>
</feature>
<feature type="transmembrane region" description="Helical" evidence="12">
    <location>
        <begin position="318"/>
        <end position="336"/>
    </location>
</feature>
<keyword evidence="4" id="KW-0813">Transport</keyword>
<keyword evidence="5" id="KW-1003">Cell membrane</keyword>
<feature type="transmembrane region" description="Helical" evidence="12">
    <location>
        <begin position="217"/>
        <end position="235"/>
    </location>
</feature>
<evidence type="ECO:0000256" key="4">
    <source>
        <dbReference type="ARBA" id="ARBA00022448"/>
    </source>
</evidence>
<feature type="transmembrane region" description="Helical" evidence="12">
    <location>
        <begin position="84"/>
        <end position="111"/>
    </location>
</feature>
<organism evidence="13 14">
    <name type="scientific">Prorocentrum cordatum</name>
    <dbReference type="NCBI Taxonomy" id="2364126"/>
    <lineage>
        <taxon>Eukaryota</taxon>
        <taxon>Sar</taxon>
        <taxon>Alveolata</taxon>
        <taxon>Dinophyceae</taxon>
        <taxon>Prorocentrales</taxon>
        <taxon>Prorocentraceae</taxon>
        <taxon>Prorocentrum</taxon>
    </lineage>
</organism>
<gene>
    <name evidence="13" type="ORF">PCOR1329_LOCUS7238</name>
</gene>
<comment type="function">
    <text evidence="1">Mediates high-affinity intracellular uptake of the rare oligo-element molybdenum.</text>
</comment>
<evidence type="ECO:0000256" key="6">
    <source>
        <dbReference type="ARBA" id="ARBA00022692"/>
    </source>
</evidence>
<evidence type="ECO:0000256" key="11">
    <source>
        <dbReference type="ARBA" id="ARBA00032555"/>
    </source>
</evidence>
<name>A0ABN9Q2E6_9DINO</name>
<evidence type="ECO:0000256" key="7">
    <source>
        <dbReference type="ARBA" id="ARBA00022989"/>
    </source>
</evidence>
<protein>
    <recommendedName>
        <fullName evidence="3">Molybdate-anion transporter</fullName>
    </recommendedName>
    <alternativeName>
        <fullName evidence="10">Major facilitator superfamily domain-containing protein 5</fullName>
    </alternativeName>
    <alternativeName>
        <fullName evidence="11">Molybdate transporter 2 homolog</fullName>
    </alternativeName>
</protein>
<evidence type="ECO:0000256" key="1">
    <source>
        <dbReference type="ARBA" id="ARBA00003019"/>
    </source>
</evidence>
<keyword evidence="7 12" id="KW-1133">Transmembrane helix</keyword>
<sequence length="384" mass="41603">MGFASSMVFGSVVGIITDRYGRKRCALLYCGLYVVSCATKHFKNYQILMVGRFTGGLATSLLFSCFECWMVSEHVGRKKFSTGLLSYMFGLMYSTMYLVAIVSGFVAGVVAEGFKLHPLWEGSIVHVGGDTGPFDLAAICLIAGAVLISLTWEENFGEDNAEQNDKMLARLEDAFSLFRRDARIPLLGAIVACFEGAMYVFIFNWSPALKSAVIPPPYGLIFSLFMMACMSGTSVHTAMAEIMRPTFRLFTVFLLGMASLVTVSVLLGETSSAEDPAHGQHLMAIFLAFLLFEFAIGVYFPSVGILKSEVVPERIRSTVYNVYRVPLNAVVVGLLLSDVPLVHCYALCACLLGVAFGAAAGLVVLDRRGSLAALGEGRGARKLP</sequence>
<dbReference type="EMBL" id="CAUYUJ010001960">
    <property type="protein sequence ID" value="CAK0798516.1"/>
    <property type="molecule type" value="Genomic_DNA"/>
</dbReference>
<keyword evidence="14" id="KW-1185">Reference proteome</keyword>
<dbReference type="PANTHER" id="PTHR23516">
    <property type="entry name" value="SAM (S-ADENOSYL METHIONINE) TRANSPORTER"/>
    <property type="match status" value="1"/>
</dbReference>
<evidence type="ECO:0000313" key="14">
    <source>
        <dbReference type="Proteomes" id="UP001189429"/>
    </source>
</evidence>
<feature type="transmembrane region" description="Helical" evidence="12">
    <location>
        <begin position="131"/>
        <end position="152"/>
    </location>
</feature>
<keyword evidence="9 12" id="KW-0472">Membrane</keyword>
<feature type="transmembrane region" description="Helical" evidence="12">
    <location>
        <begin position="53"/>
        <end position="72"/>
    </location>
</feature>
<reference evidence="13" key="1">
    <citation type="submission" date="2023-10" db="EMBL/GenBank/DDBJ databases">
        <authorList>
            <person name="Chen Y."/>
            <person name="Shah S."/>
            <person name="Dougan E. K."/>
            <person name="Thang M."/>
            <person name="Chan C."/>
        </authorList>
    </citation>
    <scope>NUCLEOTIDE SEQUENCE [LARGE SCALE GENOMIC DNA]</scope>
</reference>
<evidence type="ECO:0000313" key="13">
    <source>
        <dbReference type="EMBL" id="CAK0798516.1"/>
    </source>
</evidence>
<feature type="transmembrane region" description="Helical" evidence="12">
    <location>
        <begin position="184"/>
        <end position="205"/>
    </location>
</feature>
<evidence type="ECO:0000256" key="9">
    <source>
        <dbReference type="ARBA" id="ARBA00023136"/>
    </source>
</evidence>
<comment type="caution">
    <text evidence="13">The sequence shown here is derived from an EMBL/GenBank/DDBJ whole genome shotgun (WGS) entry which is preliminary data.</text>
</comment>
<dbReference type="InterPro" id="IPR008509">
    <property type="entry name" value="MOT2/MFSD5"/>
</dbReference>
<dbReference type="SUPFAM" id="SSF103473">
    <property type="entry name" value="MFS general substrate transporter"/>
    <property type="match status" value="1"/>
</dbReference>
<comment type="subcellular location">
    <subcellularLocation>
        <location evidence="2">Cell membrane</location>
        <topology evidence="2">Multi-pass membrane protein</topology>
    </subcellularLocation>
</comment>
<keyword evidence="6 12" id="KW-0812">Transmembrane</keyword>
<evidence type="ECO:0000256" key="12">
    <source>
        <dbReference type="SAM" id="Phobius"/>
    </source>
</evidence>
<feature type="transmembrane region" description="Helical" evidence="12">
    <location>
        <begin position="342"/>
        <end position="365"/>
    </location>
</feature>
<dbReference type="Pfam" id="PF05631">
    <property type="entry name" value="MFS_5"/>
    <property type="match status" value="1"/>
</dbReference>
<dbReference type="InterPro" id="IPR036259">
    <property type="entry name" value="MFS_trans_sf"/>
</dbReference>
<proteinExistence type="predicted"/>
<evidence type="ECO:0000256" key="10">
    <source>
        <dbReference type="ARBA" id="ARBA00030646"/>
    </source>
</evidence>
<dbReference type="PANTHER" id="PTHR23516:SF1">
    <property type="entry name" value="MOLYBDATE-ANION TRANSPORTER"/>
    <property type="match status" value="1"/>
</dbReference>
<keyword evidence="8" id="KW-0406">Ion transport</keyword>
<evidence type="ECO:0000256" key="5">
    <source>
        <dbReference type="ARBA" id="ARBA00022475"/>
    </source>
</evidence>
<accession>A0ABN9Q2E6</accession>
<feature type="transmembrane region" description="Helical" evidence="12">
    <location>
        <begin position="247"/>
        <end position="267"/>
    </location>
</feature>